<feature type="region of interest" description="Disordered" evidence="4">
    <location>
        <begin position="90"/>
        <end position="133"/>
    </location>
</feature>
<dbReference type="GO" id="GO:0003700">
    <property type="term" value="F:DNA-binding transcription factor activity"/>
    <property type="evidence" value="ECO:0007669"/>
    <property type="project" value="InterPro"/>
</dbReference>
<evidence type="ECO:0000259" key="5">
    <source>
        <dbReference type="PROSITE" id="PS01124"/>
    </source>
</evidence>
<comment type="caution">
    <text evidence="6">The sequence shown here is derived from an EMBL/GenBank/DDBJ whole genome shotgun (WGS) entry which is preliminary data.</text>
</comment>
<evidence type="ECO:0000256" key="4">
    <source>
        <dbReference type="SAM" id="MobiDB-lite"/>
    </source>
</evidence>
<evidence type="ECO:0000256" key="3">
    <source>
        <dbReference type="ARBA" id="ARBA00023163"/>
    </source>
</evidence>
<keyword evidence="2" id="KW-0238">DNA-binding</keyword>
<dbReference type="Gene3D" id="1.10.10.60">
    <property type="entry name" value="Homeodomain-like"/>
    <property type="match status" value="1"/>
</dbReference>
<evidence type="ECO:0000256" key="1">
    <source>
        <dbReference type="ARBA" id="ARBA00023015"/>
    </source>
</evidence>
<keyword evidence="3" id="KW-0804">Transcription</keyword>
<evidence type="ECO:0000313" key="7">
    <source>
        <dbReference type="Proteomes" id="UP000648535"/>
    </source>
</evidence>
<dbReference type="Proteomes" id="UP000648535">
    <property type="component" value="Unassembled WGS sequence"/>
</dbReference>
<dbReference type="InterPro" id="IPR018062">
    <property type="entry name" value="HTH_AraC-typ_CS"/>
</dbReference>
<dbReference type="PANTHER" id="PTHR46796">
    <property type="entry name" value="HTH-TYPE TRANSCRIPTIONAL ACTIVATOR RHAS-RELATED"/>
    <property type="match status" value="1"/>
</dbReference>
<dbReference type="SUPFAM" id="SSF46689">
    <property type="entry name" value="Homeodomain-like"/>
    <property type="match status" value="2"/>
</dbReference>
<dbReference type="InterPro" id="IPR018060">
    <property type="entry name" value="HTH_AraC"/>
</dbReference>
<feature type="compositionally biased region" description="Basic residues" evidence="4">
    <location>
        <begin position="123"/>
        <end position="133"/>
    </location>
</feature>
<dbReference type="PROSITE" id="PS01124">
    <property type="entry name" value="HTH_ARAC_FAMILY_2"/>
    <property type="match status" value="1"/>
</dbReference>
<evidence type="ECO:0000256" key="2">
    <source>
        <dbReference type="ARBA" id="ARBA00023125"/>
    </source>
</evidence>
<reference evidence="6" key="2">
    <citation type="submission" date="2020-09" db="EMBL/GenBank/DDBJ databases">
        <authorList>
            <person name="Sun Q."/>
            <person name="Ohkuma M."/>
        </authorList>
    </citation>
    <scope>NUCLEOTIDE SEQUENCE</scope>
    <source>
        <strain evidence="6">JCM 1480</strain>
    </source>
</reference>
<gene>
    <name evidence="6" type="ORF">GCM10009769_22000</name>
</gene>
<keyword evidence="1" id="KW-0805">Transcription regulation</keyword>
<proteinExistence type="predicted"/>
<dbReference type="PRINTS" id="PR00032">
    <property type="entry name" value="HTHARAC"/>
</dbReference>
<dbReference type="InterPro" id="IPR009057">
    <property type="entry name" value="Homeodomain-like_sf"/>
</dbReference>
<organism evidence="6 7">
    <name type="scientific">Curtobacterium luteum</name>
    <dbReference type="NCBI Taxonomy" id="33881"/>
    <lineage>
        <taxon>Bacteria</taxon>
        <taxon>Bacillati</taxon>
        <taxon>Actinomycetota</taxon>
        <taxon>Actinomycetes</taxon>
        <taxon>Micrococcales</taxon>
        <taxon>Microbacteriaceae</taxon>
        <taxon>Curtobacterium</taxon>
    </lineage>
</organism>
<dbReference type="EMBL" id="BMOI01000009">
    <property type="protein sequence ID" value="GGL03443.1"/>
    <property type="molecule type" value="Genomic_DNA"/>
</dbReference>
<dbReference type="AlphaFoldDB" id="A0A8H9GBK0"/>
<dbReference type="PANTHER" id="PTHR46796:SF6">
    <property type="entry name" value="ARAC SUBFAMILY"/>
    <property type="match status" value="1"/>
</dbReference>
<dbReference type="InterPro" id="IPR020449">
    <property type="entry name" value="Tscrpt_reg_AraC-type_HTH"/>
</dbReference>
<dbReference type="GO" id="GO:0043565">
    <property type="term" value="F:sequence-specific DNA binding"/>
    <property type="evidence" value="ECO:0007669"/>
    <property type="project" value="InterPro"/>
</dbReference>
<feature type="domain" description="HTH araC/xylS-type" evidence="5">
    <location>
        <begin position="1"/>
        <end position="97"/>
    </location>
</feature>
<reference evidence="6" key="1">
    <citation type="journal article" date="2014" name="Int. J. Syst. Evol. Microbiol.">
        <title>Complete genome sequence of Corynebacterium casei LMG S-19264T (=DSM 44701T), isolated from a smear-ripened cheese.</title>
        <authorList>
            <consortium name="US DOE Joint Genome Institute (JGI-PGF)"/>
            <person name="Walter F."/>
            <person name="Albersmeier A."/>
            <person name="Kalinowski J."/>
            <person name="Ruckert C."/>
        </authorList>
    </citation>
    <scope>NUCLEOTIDE SEQUENCE</scope>
    <source>
        <strain evidence="6">JCM 1480</strain>
    </source>
</reference>
<dbReference type="SMART" id="SM00342">
    <property type="entry name" value="HTH_ARAC"/>
    <property type="match status" value="1"/>
</dbReference>
<dbReference type="InterPro" id="IPR050204">
    <property type="entry name" value="AraC_XylS_family_regulators"/>
</dbReference>
<protein>
    <recommendedName>
        <fullName evidence="5">HTH araC/xylS-type domain-containing protein</fullName>
    </recommendedName>
</protein>
<dbReference type="Pfam" id="PF12833">
    <property type="entry name" value="HTH_18"/>
    <property type="match status" value="1"/>
</dbReference>
<evidence type="ECO:0000313" key="6">
    <source>
        <dbReference type="EMBL" id="GGL03443.1"/>
    </source>
</evidence>
<sequence length="133" mass="13988">MAAFVAAHFAEPVGVADVAASVHLHPGHAMALFKRVTGTSIGGYLARCRVAEAQRLLVSTRLPVADVALAAGFGSTSQFHERFRTAVGTTPSAYRRRTSAVEDEEGPGREGPVGPDAPALRSGSRRIRTGARH</sequence>
<accession>A0A8H9GBK0</accession>
<dbReference type="PROSITE" id="PS00041">
    <property type="entry name" value="HTH_ARAC_FAMILY_1"/>
    <property type="match status" value="1"/>
</dbReference>
<name>A0A8H9GBK0_9MICO</name>